<feature type="domain" description="SCP2" evidence="1">
    <location>
        <begin position="25"/>
        <end position="100"/>
    </location>
</feature>
<name>A0ABU8SAB6_9SPHN</name>
<evidence type="ECO:0000259" key="1">
    <source>
        <dbReference type="Pfam" id="PF02036"/>
    </source>
</evidence>
<dbReference type="InterPro" id="IPR036527">
    <property type="entry name" value="SCP2_sterol-bd_dom_sf"/>
</dbReference>
<accession>A0ABU8SAB6</accession>
<proteinExistence type="predicted"/>
<dbReference type="Pfam" id="PF02036">
    <property type="entry name" value="SCP2"/>
    <property type="match status" value="1"/>
</dbReference>
<evidence type="ECO:0000313" key="3">
    <source>
        <dbReference type="Proteomes" id="UP001379235"/>
    </source>
</evidence>
<dbReference type="InterPro" id="IPR003033">
    <property type="entry name" value="SCP2_sterol-bd_dom"/>
</dbReference>
<dbReference type="RefSeq" id="WP_339967626.1">
    <property type="nucleotide sequence ID" value="NZ_JBBHJY010000006.1"/>
</dbReference>
<organism evidence="2 3">
    <name type="scientific">Novosphingobium aquae</name>
    <dbReference type="NCBI Taxonomy" id="3133435"/>
    <lineage>
        <taxon>Bacteria</taxon>
        <taxon>Pseudomonadati</taxon>
        <taxon>Pseudomonadota</taxon>
        <taxon>Alphaproteobacteria</taxon>
        <taxon>Sphingomonadales</taxon>
        <taxon>Sphingomonadaceae</taxon>
        <taxon>Novosphingobium</taxon>
    </lineage>
</organism>
<dbReference type="SUPFAM" id="SSF55718">
    <property type="entry name" value="SCP-like"/>
    <property type="match status" value="1"/>
</dbReference>
<dbReference type="PANTHER" id="PTHR10094:SF25">
    <property type="entry name" value="SCP2 STEROL-BINDING DOMAIN-CONTAINING PROTEIN 1"/>
    <property type="match status" value="1"/>
</dbReference>
<dbReference type="Gene3D" id="3.30.1050.10">
    <property type="entry name" value="SCP2 sterol-binding domain"/>
    <property type="match status" value="1"/>
</dbReference>
<comment type="caution">
    <text evidence="2">The sequence shown here is derived from an EMBL/GenBank/DDBJ whole genome shotgun (WGS) entry which is preliminary data.</text>
</comment>
<dbReference type="Proteomes" id="UP001379235">
    <property type="component" value="Unassembled WGS sequence"/>
</dbReference>
<reference evidence="2 3" key="1">
    <citation type="submission" date="2024-03" db="EMBL/GenBank/DDBJ databases">
        <authorList>
            <person name="Jo J.-H."/>
        </authorList>
    </citation>
    <scope>NUCLEOTIDE SEQUENCE [LARGE SCALE GENOMIC DNA]</scope>
    <source>
        <strain evidence="2 3">AS3R-12</strain>
    </source>
</reference>
<protein>
    <submittedName>
        <fullName evidence="2">SCP2 sterol-binding domain-containing protein</fullName>
    </submittedName>
</protein>
<evidence type="ECO:0000313" key="2">
    <source>
        <dbReference type="EMBL" id="MEJ6010810.1"/>
    </source>
</evidence>
<sequence>MATLEELTGKIREGVGEDSGLKKTLKFDFGADGKIYIDGVAVPNTVSNEDLPADCTVAVKFSDFIAMSEGKLDAMMAFMQGKMRVQGDMTVAQKLTPILKKLQ</sequence>
<dbReference type="PANTHER" id="PTHR10094">
    <property type="entry name" value="STEROL CARRIER PROTEIN 2 SCP-2 FAMILY PROTEIN"/>
    <property type="match status" value="1"/>
</dbReference>
<keyword evidence="3" id="KW-1185">Reference proteome</keyword>
<gene>
    <name evidence="2" type="ORF">WG900_12880</name>
</gene>
<dbReference type="EMBL" id="JBBHJY010000006">
    <property type="protein sequence ID" value="MEJ6010810.1"/>
    <property type="molecule type" value="Genomic_DNA"/>
</dbReference>